<proteinExistence type="predicted"/>
<dbReference type="PANTHER" id="PTHR38791:SF12">
    <property type="entry name" value="TRANSCRIPTION FACTOR DOMAIN-CONTAINING PROTEIN-RELATED"/>
    <property type="match status" value="1"/>
</dbReference>
<keyword evidence="1" id="KW-0539">Nucleus</keyword>
<evidence type="ECO:0000313" key="3">
    <source>
        <dbReference type="Proteomes" id="UP001187734"/>
    </source>
</evidence>
<keyword evidence="3" id="KW-1185">Reference proteome</keyword>
<dbReference type="Proteomes" id="UP001187734">
    <property type="component" value="Unassembled WGS sequence"/>
</dbReference>
<protein>
    <submittedName>
        <fullName evidence="2">Uncharacterized protein</fullName>
    </submittedName>
</protein>
<dbReference type="EMBL" id="ONZP01000127">
    <property type="protein sequence ID" value="SPJ74511.1"/>
    <property type="molecule type" value="Genomic_DNA"/>
</dbReference>
<comment type="caution">
    <text evidence="2">The sequence shown here is derived from an EMBL/GenBank/DDBJ whole genome shotgun (WGS) entry which is preliminary data.</text>
</comment>
<dbReference type="PANTHER" id="PTHR38791">
    <property type="entry name" value="ZN(II)2CYS6 TRANSCRIPTION FACTOR (EUROFUNG)-RELATED-RELATED"/>
    <property type="match status" value="1"/>
</dbReference>
<organism evidence="2 3">
    <name type="scientific">Fusarium torulosum</name>
    <dbReference type="NCBI Taxonomy" id="33205"/>
    <lineage>
        <taxon>Eukaryota</taxon>
        <taxon>Fungi</taxon>
        <taxon>Dikarya</taxon>
        <taxon>Ascomycota</taxon>
        <taxon>Pezizomycotina</taxon>
        <taxon>Sordariomycetes</taxon>
        <taxon>Hypocreomycetidae</taxon>
        <taxon>Hypocreales</taxon>
        <taxon>Nectriaceae</taxon>
        <taxon>Fusarium</taxon>
    </lineage>
</organism>
<sequence length="420" mass="46670">MSRTSGVTVLAPRQPQPSFEDESLAFFLHEYCVQPAPGVFRGHLDFLEDMYRGSGRASCIRPATLAVAYMSLSRHYKSSTLYVTARKYYGAALRSVNKDLSTSNKQTLKEETLTSLMLLGIIEDLECQGQNMKAVHMKGIAHLFELVGQKVLANISTSLYGWIFVQLQVPSLTSKETMECLVIPDAQMDTSNPSMHLALVVTHCGQFYREAKRITASDEPPLTPAEQRIMLVKVLQRGLAISGELAVIQRDAMPSTLQPQQTTDKRPTTPQGQSLISFNSQWTACTWSFFSSCLVIFFATMYKCSILLLELSPADGPEKQLAQTTAAIADGALKKTTYMFCSALPYLFGEVDVRGLPLAVPQRQTVIMYQMVWPLSVHIASPHSTPHQVAICQMRLNMVRDLYGVKLAWYAPGLARELLA</sequence>
<name>A0AAE8M546_9HYPO</name>
<evidence type="ECO:0000256" key="1">
    <source>
        <dbReference type="ARBA" id="ARBA00023242"/>
    </source>
</evidence>
<dbReference type="InterPro" id="IPR021858">
    <property type="entry name" value="Fun_TF"/>
</dbReference>
<evidence type="ECO:0000313" key="2">
    <source>
        <dbReference type="EMBL" id="SPJ74511.1"/>
    </source>
</evidence>
<dbReference type="InterPro" id="IPR053175">
    <property type="entry name" value="DHMBA_Reg_Transcription_Factor"/>
</dbReference>
<reference evidence="2" key="1">
    <citation type="submission" date="2018-03" db="EMBL/GenBank/DDBJ databases">
        <authorList>
            <person name="Guldener U."/>
        </authorList>
    </citation>
    <scope>NUCLEOTIDE SEQUENCE</scope>
</reference>
<gene>
    <name evidence="2" type="ORF">FTOL_04242</name>
</gene>
<accession>A0AAE8M546</accession>
<dbReference type="AlphaFoldDB" id="A0AAE8M546"/>
<dbReference type="Pfam" id="PF11951">
    <property type="entry name" value="Fungal_trans_2"/>
    <property type="match status" value="1"/>
</dbReference>